<keyword evidence="2" id="KW-1185">Reference proteome</keyword>
<feature type="compositionally biased region" description="Low complexity" evidence="1">
    <location>
        <begin position="40"/>
        <end position="60"/>
    </location>
</feature>
<dbReference type="WBParaSite" id="scaffold35819_cov215.g22735">
    <property type="protein sequence ID" value="scaffold35819_cov215.g22735"/>
    <property type="gene ID" value="scaffold35819_cov215.g22735"/>
</dbReference>
<proteinExistence type="predicted"/>
<evidence type="ECO:0000313" key="3">
    <source>
        <dbReference type="WBParaSite" id="scaffold35819_cov215.g22735"/>
    </source>
</evidence>
<dbReference type="Proteomes" id="UP000887561">
    <property type="component" value="Unplaced"/>
</dbReference>
<organism evidence="2 3">
    <name type="scientific">Meloidogyne javanica</name>
    <name type="common">Root-knot nematode worm</name>
    <dbReference type="NCBI Taxonomy" id="6303"/>
    <lineage>
        <taxon>Eukaryota</taxon>
        <taxon>Metazoa</taxon>
        <taxon>Ecdysozoa</taxon>
        <taxon>Nematoda</taxon>
        <taxon>Chromadorea</taxon>
        <taxon>Rhabditida</taxon>
        <taxon>Tylenchina</taxon>
        <taxon>Tylenchomorpha</taxon>
        <taxon>Tylenchoidea</taxon>
        <taxon>Meloidogynidae</taxon>
        <taxon>Meloidogyninae</taxon>
        <taxon>Meloidogyne</taxon>
        <taxon>Meloidogyne incognita group</taxon>
    </lineage>
</organism>
<accession>A0A915MG51</accession>
<reference evidence="3" key="1">
    <citation type="submission" date="2022-11" db="UniProtKB">
        <authorList>
            <consortium name="WormBaseParasite"/>
        </authorList>
    </citation>
    <scope>IDENTIFICATION</scope>
</reference>
<feature type="compositionally biased region" description="Polar residues" evidence="1">
    <location>
        <begin position="171"/>
        <end position="190"/>
    </location>
</feature>
<evidence type="ECO:0000313" key="2">
    <source>
        <dbReference type="Proteomes" id="UP000887561"/>
    </source>
</evidence>
<dbReference type="AlphaFoldDB" id="A0A915MG51"/>
<name>A0A915MG51_MELJA</name>
<protein>
    <submittedName>
        <fullName evidence="3">Uncharacterized protein</fullName>
    </submittedName>
</protein>
<evidence type="ECO:0000256" key="1">
    <source>
        <dbReference type="SAM" id="MobiDB-lite"/>
    </source>
</evidence>
<feature type="region of interest" description="Disordered" evidence="1">
    <location>
        <begin position="29"/>
        <end position="65"/>
    </location>
</feature>
<sequence length="542" mass="61652">MPIDEEVSGKGVVGEVDGKNEKEILTKVEGQQGTTDEEISSPYSIFTPSSSFSSTTNSNTIDQTDEENNVLSPTHIETAKANEFENNAKNVAIENEEELVDYGTANEEILKPLKYALKQIYIVLSSFLDENSLKMLLGGNDLKPKHLEKETLEASDSVLDKDNEAEAIAAETNQDPESDPQPSEVVSNQKEVTDNEKLIEILHLLKEGSADTICFKEHNVHQQGIFDLLKHLVQHMMANNQTVEALIEKTKTLIDTIGGEDKYQLKNHFDQVKHRFDSRKLKIKLHYIQDINKHGKEIIEDIEGKIYFFFAEMNLKNPVTGAHLLSNNLETESDPKQLIVQQLKIADCLMNKLVIKLENILLKPMLENDQIELLKQAVRMSIVPFVTDHQQHLIVNAFGLQQTLNSVCDVNYIQTKPLKLFNKIAKKAKNLKEVKDKIFGSILSSFYFIGANLGLNYHKVQDILEKSMNKIEGESKYLNLPKKTQVKNLFGYFYNNLLIKYGGGDLEKTNFVKWLQNLTEMLMKKPKIVKKKEGMKRRNSFP</sequence>
<feature type="region of interest" description="Disordered" evidence="1">
    <location>
        <begin position="171"/>
        <end position="191"/>
    </location>
</feature>